<sequence length="86" mass="9659">MSWFSNKLYFYLTLIDSVTADSNNLLLQIHLSTSSYARQSPSHHGAVLGLSLPDEAARLRDVCAESLNELYQCAILYLRYSKASCL</sequence>
<gene>
    <name evidence="1" type="ORF">EJ05DRAFT_116880</name>
</gene>
<accession>A0A6A6VXN9</accession>
<keyword evidence="2" id="KW-1185">Reference proteome</keyword>
<dbReference type="GeneID" id="54480090"/>
<reference evidence="1" key="1">
    <citation type="journal article" date="2020" name="Stud. Mycol.">
        <title>101 Dothideomycetes genomes: a test case for predicting lifestyles and emergence of pathogens.</title>
        <authorList>
            <person name="Haridas S."/>
            <person name="Albert R."/>
            <person name="Binder M."/>
            <person name="Bloem J."/>
            <person name="Labutti K."/>
            <person name="Salamov A."/>
            <person name="Andreopoulos B."/>
            <person name="Baker S."/>
            <person name="Barry K."/>
            <person name="Bills G."/>
            <person name="Bluhm B."/>
            <person name="Cannon C."/>
            <person name="Castanera R."/>
            <person name="Culley D."/>
            <person name="Daum C."/>
            <person name="Ezra D."/>
            <person name="Gonzalez J."/>
            <person name="Henrissat B."/>
            <person name="Kuo A."/>
            <person name="Liang C."/>
            <person name="Lipzen A."/>
            <person name="Lutzoni F."/>
            <person name="Magnuson J."/>
            <person name="Mondo S."/>
            <person name="Nolan M."/>
            <person name="Ohm R."/>
            <person name="Pangilinan J."/>
            <person name="Park H.-J."/>
            <person name="Ramirez L."/>
            <person name="Alfaro M."/>
            <person name="Sun H."/>
            <person name="Tritt A."/>
            <person name="Yoshinaga Y."/>
            <person name="Zwiers L.-H."/>
            <person name="Turgeon B."/>
            <person name="Goodwin S."/>
            <person name="Spatafora J."/>
            <person name="Crous P."/>
            <person name="Grigoriev I."/>
        </authorList>
    </citation>
    <scope>NUCLEOTIDE SEQUENCE</scope>
    <source>
        <strain evidence="1">CBS 121739</strain>
    </source>
</reference>
<protein>
    <submittedName>
        <fullName evidence="1">Uncharacterized protein</fullName>
    </submittedName>
</protein>
<evidence type="ECO:0000313" key="1">
    <source>
        <dbReference type="EMBL" id="KAF2754945.1"/>
    </source>
</evidence>
<dbReference type="RefSeq" id="XP_033597396.1">
    <property type="nucleotide sequence ID" value="XM_033739036.1"/>
</dbReference>
<evidence type="ECO:0000313" key="2">
    <source>
        <dbReference type="Proteomes" id="UP000799437"/>
    </source>
</evidence>
<dbReference type="Proteomes" id="UP000799437">
    <property type="component" value="Unassembled WGS sequence"/>
</dbReference>
<proteinExistence type="predicted"/>
<organism evidence="1 2">
    <name type="scientific">Pseudovirgaria hyperparasitica</name>
    <dbReference type="NCBI Taxonomy" id="470096"/>
    <lineage>
        <taxon>Eukaryota</taxon>
        <taxon>Fungi</taxon>
        <taxon>Dikarya</taxon>
        <taxon>Ascomycota</taxon>
        <taxon>Pezizomycotina</taxon>
        <taxon>Dothideomycetes</taxon>
        <taxon>Dothideomycetes incertae sedis</taxon>
        <taxon>Acrospermales</taxon>
        <taxon>Acrospermaceae</taxon>
        <taxon>Pseudovirgaria</taxon>
    </lineage>
</organism>
<dbReference type="AlphaFoldDB" id="A0A6A6VXN9"/>
<name>A0A6A6VXN9_9PEZI</name>
<dbReference type="EMBL" id="ML996578">
    <property type="protein sequence ID" value="KAF2754945.1"/>
    <property type="molecule type" value="Genomic_DNA"/>
</dbReference>